<keyword evidence="1" id="KW-0472">Membrane</keyword>
<dbReference type="PANTHER" id="PTHR23021:SF11">
    <property type="entry name" value="SERPENTINE RECEPTOR, CLASS T"/>
    <property type="match status" value="1"/>
</dbReference>
<dbReference type="SUPFAM" id="SSF81321">
    <property type="entry name" value="Family A G protein-coupled receptor-like"/>
    <property type="match status" value="1"/>
</dbReference>
<dbReference type="Pfam" id="PF10321">
    <property type="entry name" value="7TM_GPCR_Srt"/>
    <property type="match status" value="1"/>
</dbReference>
<dbReference type="GeneID" id="9798084"/>
<keyword evidence="1" id="KW-1133">Transmembrane helix</keyword>
<dbReference type="EMBL" id="WUAV01000006">
    <property type="protein sequence ID" value="KAF1746974.1"/>
    <property type="molecule type" value="Genomic_DNA"/>
</dbReference>
<feature type="transmembrane region" description="Helical" evidence="1">
    <location>
        <begin position="43"/>
        <end position="63"/>
    </location>
</feature>
<sequence>MYGFYFTLFTNPVGFNSKYYTWLFDPMITENRLSEYHNIPHSINNILIVAVMCFMYGWLYFIVQEKMSMFSWKSRRQDLSFQILIQSAMICSVNMVAAITFVLMNFVKLPIIIIIIAHKTWQLIHAFPVFIYLVVNKTIRNGLLRKLRLKNRVSSMASYNP</sequence>
<dbReference type="KEGG" id="crq:GCK72_023432"/>
<dbReference type="AlphaFoldDB" id="A0A6A5FWW0"/>
<protein>
    <recommendedName>
        <fullName evidence="4">7TM GPCR serpentine receptor class x (Srx) domain-containing protein</fullName>
    </recommendedName>
</protein>
<dbReference type="RefSeq" id="XP_003102571.2">
    <property type="nucleotide sequence ID" value="XM_003102523.2"/>
</dbReference>
<dbReference type="CTD" id="9798084"/>
<feature type="transmembrane region" description="Helical" evidence="1">
    <location>
        <begin position="109"/>
        <end position="135"/>
    </location>
</feature>
<feature type="transmembrane region" description="Helical" evidence="1">
    <location>
        <begin position="83"/>
        <end position="103"/>
    </location>
</feature>
<gene>
    <name evidence="2" type="ORF">GCK72_023432</name>
</gene>
<evidence type="ECO:0000256" key="1">
    <source>
        <dbReference type="SAM" id="Phobius"/>
    </source>
</evidence>
<evidence type="ECO:0000313" key="2">
    <source>
        <dbReference type="EMBL" id="KAF1746974.1"/>
    </source>
</evidence>
<evidence type="ECO:0008006" key="4">
    <source>
        <dbReference type="Google" id="ProtNLM"/>
    </source>
</evidence>
<accession>A0A6A5FWW0</accession>
<dbReference type="PANTHER" id="PTHR23021">
    <property type="entry name" value="SERPENTINE RECEPTOR, CLASS T"/>
    <property type="match status" value="1"/>
</dbReference>
<organism evidence="2 3">
    <name type="scientific">Caenorhabditis remanei</name>
    <name type="common">Caenorhabditis vulgaris</name>
    <dbReference type="NCBI Taxonomy" id="31234"/>
    <lineage>
        <taxon>Eukaryota</taxon>
        <taxon>Metazoa</taxon>
        <taxon>Ecdysozoa</taxon>
        <taxon>Nematoda</taxon>
        <taxon>Chromadorea</taxon>
        <taxon>Rhabditida</taxon>
        <taxon>Rhabditina</taxon>
        <taxon>Rhabditomorpha</taxon>
        <taxon>Rhabditoidea</taxon>
        <taxon>Rhabditidae</taxon>
        <taxon>Peloderinae</taxon>
        <taxon>Caenorhabditis</taxon>
    </lineage>
</organism>
<dbReference type="Proteomes" id="UP000483820">
    <property type="component" value="Chromosome X"/>
</dbReference>
<dbReference type="InterPro" id="IPR019425">
    <property type="entry name" value="7TM_GPCR_serpentine_rcpt_Srt"/>
</dbReference>
<proteinExistence type="predicted"/>
<name>A0A6A5FWW0_CAERE</name>
<evidence type="ECO:0000313" key="3">
    <source>
        <dbReference type="Proteomes" id="UP000483820"/>
    </source>
</evidence>
<comment type="caution">
    <text evidence="2">The sequence shown here is derived from an EMBL/GenBank/DDBJ whole genome shotgun (WGS) entry which is preliminary data.</text>
</comment>
<reference evidence="2 3" key="1">
    <citation type="submission" date="2019-12" db="EMBL/GenBank/DDBJ databases">
        <title>Chromosome-level assembly of the Caenorhabditis remanei genome.</title>
        <authorList>
            <person name="Teterina A.A."/>
            <person name="Willis J.H."/>
            <person name="Phillips P.C."/>
        </authorList>
    </citation>
    <scope>NUCLEOTIDE SEQUENCE [LARGE SCALE GENOMIC DNA]</scope>
    <source>
        <strain evidence="2 3">PX506</strain>
        <tissue evidence="2">Whole organism</tissue>
    </source>
</reference>
<keyword evidence="1" id="KW-0812">Transmembrane</keyword>